<accession>A0AAD4K5G8</accession>
<dbReference type="PANTHER" id="PTHR11690:SF237">
    <property type="entry name" value="PICKPOCKET 16-RELATED"/>
    <property type="match status" value="1"/>
</dbReference>
<evidence type="ECO:0000256" key="10">
    <source>
        <dbReference type="ARBA" id="ARBA00023201"/>
    </source>
</evidence>
<protein>
    <recommendedName>
        <fullName evidence="16">Pickpocket protein 11</fullName>
    </recommendedName>
</protein>
<evidence type="ECO:0000256" key="7">
    <source>
        <dbReference type="ARBA" id="ARBA00023053"/>
    </source>
</evidence>
<evidence type="ECO:0000256" key="5">
    <source>
        <dbReference type="ARBA" id="ARBA00022692"/>
    </source>
</evidence>
<dbReference type="PRINTS" id="PR01078">
    <property type="entry name" value="AMINACHANNEL"/>
</dbReference>
<keyword evidence="9 13" id="KW-0472">Membrane</keyword>
<dbReference type="Pfam" id="PF00858">
    <property type="entry name" value="ASC"/>
    <property type="match status" value="1"/>
</dbReference>
<sequence length="548" mass="64257">QMSNEEPEQPIYLINFEEYLKPKQPHKSTPLQCFDKPKKPQSKCYKIYKRLKIVRWQRETRAKLSKKLQQVPLPRFLNFLRERNDDGLCKPKTGFEIYCEMSSIHGFHLFVGAKTWQRVLWWIFICLAVLLSLLVLIMSYGMSAETPTIRYIESMMYPSVEQPIPFPAVTICDLNRSSKRRLLSRAREWQVASKSLQQLPWLINRKLATLNESILGNSTWSEVLEELSPQVCESQLMACKWQGVLQRCDELFVTTWNYREGRCCSFERQPKCSFSTCQSAKGLTIRLATKLEDYGSSLAATAGFQLFIHEAGTTVEAATQRVFLPRATESYLMLKPYGTHATAYVANLAIEKRRCYFPKERKMFHFSNYSQDNCVSECRSARLYENCGCVHPHMPSRWHWTQCQVEQFKCMQDQDLSWDELQLLCNCWPPCQFYRYDVHSDVADLDASQTMTNDSNDGFFDELVVHIYFDSLSAEQLRLDVYENWLTFIGKYSTFGGITGLFMGCSFVSVFELVFFVCVRPTCNWLFRQQVRYRLRRRRRRQIEEAAN</sequence>
<keyword evidence="10 12" id="KW-0739">Sodium transport</keyword>
<evidence type="ECO:0000256" key="4">
    <source>
        <dbReference type="ARBA" id="ARBA00022461"/>
    </source>
</evidence>
<comment type="caution">
    <text evidence="14">The sequence shown here is derived from an EMBL/GenBank/DDBJ whole genome shotgun (WGS) entry which is preliminary data.</text>
</comment>
<gene>
    <name evidence="14" type="ORF">KR093_000044</name>
</gene>
<feature type="non-terminal residue" evidence="14">
    <location>
        <position position="548"/>
    </location>
</feature>
<keyword evidence="4 12" id="KW-0894">Sodium channel</keyword>
<dbReference type="Gene3D" id="1.10.287.770">
    <property type="entry name" value="YojJ-like"/>
    <property type="match status" value="1"/>
</dbReference>
<dbReference type="PANTHER" id="PTHR11690">
    <property type="entry name" value="AMILORIDE-SENSITIVE SODIUM CHANNEL-RELATED"/>
    <property type="match status" value="1"/>
</dbReference>
<dbReference type="Proteomes" id="UP001200034">
    <property type="component" value="Unassembled WGS sequence"/>
</dbReference>
<keyword evidence="3 12" id="KW-0813">Transport</keyword>
<keyword evidence="8 12" id="KW-0406">Ion transport</keyword>
<comment type="subcellular location">
    <subcellularLocation>
        <location evidence="1">Membrane</location>
        <topology evidence="1">Multi-pass membrane protein</topology>
    </subcellularLocation>
</comment>
<evidence type="ECO:0000313" key="14">
    <source>
        <dbReference type="EMBL" id="KAH8376536.1"/>
    </source>
</evidence>
<name>A0AAD4K5G8_9MUSC</name>
<keyword evidence="11 12" id="KW-0407">Ion channel</keyword>
<dbReference type="InterPro" id="IPR001873">
    <property type="entry name" value="ENaC"/>
</dbReference>
<evidence type="ECO:0000256" key="2">
    <source>
        <dbReference type="ARBA" id="ARBA00007193"/>
    </source>
</evidence>
<dbReference type="AlphaFoldDB" id="A0AAD4K5G8"/>
<evidence type="ECO:0000256" key="3">
    <source>
        <dbReference type="ARBA" id="ARBA00022448"/>
    </source>
</evidence>
<keyword evidence="7" id="KW-0915">Sodium</keyword>
<evidence type="ECO:0000313" key="15">
    <source>
        <dbReference type="Proteomes" id="UP001200034"/>
    </source>
</evidence>
<feature type="transmembrane region" description="Helical" evidence="13">
    <location>
        <begin position="501"/>
        <end position="527"/>
    </location>
</feature>
<evidence type="ECO:0000256" key="13">
    <source>
        <dbReference type="SAM" id="Phobius"/>
    </source>
</evidence>
<evidence type="ECO:0000256" key="9">
    <source>
        <dbReference type="ARBA" id="ARBA00023136"/>
    </source>
</evidence>
<feature type="transmembrane region" description="Helical" evidence="13">
    <location>
        <begin position="119"/>
        <end position="142"/>
    </location>
</feature>
<evidence type="ECO:0000256" key="11">
    <source>
        <dbReference type="ARBA" id="ARBA00023303"/>
    </source>
</evidence>
<keyword evidence="6 13" id="KW-1133">Transmembrane helix</keyword>
<dbReference type="GO" id="GO:0015280">
    <property type="term" value="F:ligand-gated sodium channel activity"/>
    <property type="evidence" value="ECO:0007669"/>
    <property type="project" value="TreeGrafter"/>
</dbReference>
<dbReference type="EMBL" id="JAJJHW010001127">
    <property type="protein sequence ID" value="KAH8376536.1"/>
    <property type="molecule type" value="Genomic_DNA"/>
</dbReference>
<dbReference type="GO" id="GO:0005886">
    <property type="term" value="C:plasma membrane"/>
    <property type="evidence" value="ECO:0007669"/>
    <property type="project" value="TreeGrafter"/>
</dbReference>
<evidence type="ECO:0008006" key="16">
    <source>
        <dbReference type="Google" id="ProtNLM"/>
    </source>
</evidence>
<comment type="similarity">
    <text evidence="2 12">Belongs to the amiloride-sensitive sodium channel (TC 1.A.6) family.</text>
</comment>
<feature type="non-terminal residue" evidence="14">
    <location>
        <position position="1"/>
    </location>
</feature>
<evidence type="ECO:0000256" key="12">
    <source>
        <dbReference type="RuleBase" id="RU000679"/>
    </source>
</evidence>
<proteinExistence type="inferred from homology"/>
<keyword evidence="15" id="KW-1185">Reference proteome</keyword>
<organism evidence="14 15">
    <name type="scientific">Drosophila rubida</name>
    <dbReference type="NCBI Taxonomy" id="30044"/>
    <lineage>
        <taxon>Eukaryota</taxon>
        <taxon>Metazoa</taxon>
        <taxon>Ecdysozoa</taxon>
        <taxon>Arthropoda</taxon>
        <taxon>Hexapoda</taxon>
        <taxon>Insecta</taxon>
        <taxon>Pterygota</taxon>
        <taxon>Neoptera</taxon>
        <taxon>Endopterygota</taxon>
        <taxon>Diptera</taxon>
        <taxon>Brachycera</taxon>
        <taxon>Muscomorpha</taxon>
        <taxon>Ephydroidea</taxon>
        <taxon>Drosophilidae</taxon>
        <taxon>Drosophila</taxon>
    </lineage>
</organism>
<keyword evidence="5 12" id="KW-0812">Transmembrane</keyword>
<evidence type="ECO:0000256" key="8">
    <source>
        <dbReference type="ARBA" id="ARBA00023065"/>
    </source>
</evidence>
<evidence type="ECO:0000256" key="6">
    <source>
        <dbReference type="ARBA" id="ARBA00022989"/>
    </source>
</evidence>
<evidence type="ECO:0000256" key="1">
    <source>
        <dbReference type="ARBA" id="ARBA00004141"/>
    </source>
</evidence>
<reference evidence="14" key="1">
    <citation type="journal article" date="2021" name="Mol. Ecol. Resour.">
        <title>Phylogenomic analyses of the genus Drosophila reveals genomic signals of climate adaptation.</title>
        <authorList>
            <person name="Li F."/>
            <person name="Rane R.V."/>
            <person name="Luria V."/>
            <person name="Xiong Z."/>
            <person name="Chen J."/>
            <person name="Li Z."/>
            <person name="Catullo R.A."/>
            <person name="Griffin P.C."/>
            <person name="Schiffer M."/>
            <person name="Pearce S."/>
            <person name="Lee S.F."/>
            <person name="McElroy K."/>
            <person name="Stocker A."/>
            <person name="Shirriffs J."/>
            <person name="Cockerell F."/>
            <person name="Coppin C."/>
            <person name="Sgro C.M."/>
            <person name="Karger A."/>
            <person name="Cain J.W."/>
            <person name="Weber J.A."/>
            <person name="Santpere G."/>
            <person name="Kirschner M.W."/>
            <person name="Hoffmann A.A."/>
            <person name="Oakeshott J.G."/>
            <person name="Zhang G."/>
        </authorList>
    </citation>
    <scope>NUCLEOTIDE SEQUENCE</scope>
    <source>
        <strain evidence="14">BGI-SZ-2011g</strain>
    </source>
</reference>
<dbReference type="Gene3D" id="1.10.287.820">
    <property type="entry name" value="Acid-sensing ion channel domain"/>
    <property type="match status" value="1"/>
</dbReference>